<dbReference type="InterPro" id="IPR026591">
    <property type="entry name" value="Sirtuin_cat_small_dom_sf"/>
</dbReference>
<evidence type="ECO:0000256" key="3">
    <source>
        <dbReference type="HAMAP-Rule" id="MF_01121"/>
    </source>
</evidence>
<feature type="binding site" evidence="3">
    <location>
        <position position="55"/>
    </location>
    <ligand>
        <name>substrate</name>
    </ligand>
</feature>
<dbReference type="EC" id="2.3.1.286" evidence="3"/>
<organism evidence="6">
    <name type="scientific">Aquifex aeolicus</name>
    <dbReference type="NCBI Taxonomy" id="63363"/>
    <lineage>
        <taxon>Bacteria</taxon>
        <taxon>Pseudomonadati</taxon>
        <taxon>Aquificota</taxon>
        <taxon>Aquificia</taxon>
        <taxon>Aquificales</taxon>
        <taxon>Aquificaceae</taxon>
        <taxon>Aquifex</taxon>
    </lineage>
</organism>
<gene>
    <name evidence="3" type="primary">cobB</name>
    <name evidence="6" type="ORF">ENJ61_01745</name>
</gene>
<dbReference type="Gene3D" id="3.40.50.1220">
    <property type="entry name" value="TPP-binding domain"/>
    <property type="match status" value="1"/>
</dbReference>
<name>A0A7C5L6L0_AQUAO</name>
<dbReference type="SUPFAM" id="SSF52467">
    <property type="entry name" value="DHS-like NAD/FAD-binding domain"/>
    <property type="match status" value="1"/>
</dbReference>
<keyword evidence="3" id="KW-0963">Cytoplasm</keyword>
<evidence type="ECO:0000313" key="6">
    <source>
        <dbReference type="EMBL" id="HHJ63608.1"/>
    </source>
</evidence>
<keyword evidence="2 3" id="KW-0520">NAD</keyword>
<dbReference type="GO" id="GO:0036055">
    <property type="term" value="F:protein-succinyllysine desuccinylase activity"/>
    <property type="evidence" value="ECO:0007669"/>
    <property type="project" value="UniProtKB-UniRule"/>
</dbReference>
<dbReference type="Gene3D" id="3.30.1600.10">
    <property type="entry name" value="SIR2/SIRT2 'Small Domain"/>
    <property type="match status" value="1"/>
</dbReference>
<dbReference type="InterPro" id="IPR003000">
    <property type="entry name" value="Sirtuin"/>
</dbReference>
<protein>
    <recommendedName>
        <fullName evidence="3">NAD-dependent protein deacylase</fullName>
        <ecNumber evidence="3">2.3.1.286</ecNumber>
    </recommendedName>
    <alternativeName>
        <fullName evidence="3">Regulatory protein SIR2 homolog</fullName>
    </alternativeName>
</protein>
<dbReference type="PANTHER" id="PTHR11085:SF4">
    <property type="entry name" value="NAD-DEPENDENT PROTEIN DEACYLASE"/>
    <property type="match status" value="1"/>
</dbReference>
<feature type="binding site" evidence="3 4">
    <location>
        <position position="112"/>
    </location>
    <ligand>
        <name>Zn(2+)</name>
        <dbReference type="ChEBI" id="CHEBI:29105"/>
    </ligand>
</feature>
<dbReference type="GO" id="GO:0008270">
    <property type="term" value="F:zinc ion binding"/>
    <property type="evidence" value="ECO:0007669"/>
    <property type="project" value="UniProtKB-UniRule"/>
</dbReference>
<dbReference type="InterPro" id="IPR026590">
    <property type="entry name" value="Ssirtuin_cat_dom"/>
</dbReference>
<feature type="binding site" evidence="3">
    <location>
        <begin position="8"/>
        <end position="27"/>
    </location>
    <ligand>
        <name>NAD(+)</name>
        <dbReference type="ChEBI" id="CHEBI:57540"/>
    </ligand>
</feature>
<dbReference type="PANTHER" id="PTHR11085">
    <property type="entry name" value="NAD-DEPENDENT PROTEIN DEACYLASE SIRTUIN-5, MITOCHONDRIAL-RELATED"/>
    <property type="match status" value="1"/>
</dbReference>
<feature type="binding site" evidence="3">
    <location>
        <position position="52"/>
    </location>
    <ligand>
        <name>substrate</name>
    </ligand>
</feature>
<dbReference type="AlphaFoldDB" id="A0A7C5L6L0"/>
<comment type="caution">
    <text evidence="6">The sequence shown here is derived from an EMBL/GenBank/DDBJ whole genome shotgun (WGS) entry which is preliminary data.</text>
</comment>
<dbReference type="GO" id="GO:0070403">
    <property type="term" value="F:NAD+ binding"/>
    <property type="evidence" value="ECO:0007669"/>
    <property type="project" value="UniProtKB-UniRule"/>
</dbReference>
<dbReference type="InterPro" id="IPR050134">
    <property type="entry name" value="NAD-dep_sirtuin_deacylases"/>
</dbReference>
<dbReference type="NCBIfam" id="NF001753">
    <property type="entry name" value="PRK00481.1-3"/>
    <property type="match status" value="1"/>
</dbReference>
<feature type="binding site" evidence="3">
    <location>
        <position position="217"/>
    </location>
    <ligand>
        <name>NAD(+)</name>
        <dbReference type="ChEBI" id="CHEBI:57540"/>
    </ligand>
</feature>
<proteinExistence type="inferred from homology"/>
<comment type="cofactor">
    <cofactor evidence="3">
        <name>Zn(2+)</name>
        <dbReference type="ChEBI" id="CHEBI:29105"/>
    </cofactor>
    <text evidence="3">Binds 1 zinc ion per subunit.</text>
</comment>
<sequence>MRIVVLSGAGISAESGIPTFRGKDGLWNKYDPMDLATPEAFQRDPKLVWEWYGWRRQLIARAEPNRAHRILAELERERETLYVITQNVDGLHQRAGSRKVVELHGSVWIVRCLECGVSYRDERVPLPEIPPKCRDCGGLLRPGVVWFGEALPKEALEKAYELSASADLFIVVGTSAQVYPAAELPFVAKSKGAKLVEVNPEETPITPYADVSVREKASSGMERVRRMLNSI</sequence>
<dbReference type="InterPro" id="IPR027546">
    <property type="entry name" value="Sirtuin_class_III"/>
</dbReference>
<feature type="binding site" evidence="3">
    <location>
        <begin position="86"/>
        <end position="89"/>
    </location>
    <ligand>
        <name>NAD(+)</name>
        <dbReference type="ChEBI" id="CHEBI:57540"/>
    </ligand>
</feature>
<feature type="binding site" evidence="3">
    <location>
        <begin position="199"/>
        <end position="201"/>
    </location>
    <ligand>
        <name>NAD(+)</name>
        <dbReference type="ChEBI" id="CHEBI:57540"/>
    </ligand>
</feature>
<comment type="similarity">
    <text evidence="3">Belongs to the sirtuin family. Class III subfamily.</text>
</comment>
<reference evidence="6" key="1">
    <citation type="journal article" date="2020" name="mSystems">
        <title>Genome- and Community-Level Interaction Insights into Carbon Utilization and Element Cycling Functions of Hydrothermarchaeota in Hydrothermal Sediment.</title>
        <authorList>
            <person name="Zhou Z."/>
            <person name="Liu Y."/>
            <person name="Xu W."/>
            <person name="Pan J."/>
            <person name="Luo Z.H."/>
            <person name="Li M."/>
        </authorList>
    </citation>
    <scope>NUCLEOTIDE SEQUENCE [LARGE SCALE GENOMIC DNA]</scope>
    <source>
        <strain evidence="6">HyVt-501</strain>
    </source>
</reference>
<feature type="domain" description="Deacetylase sirtuin-type" evidence="5">
    <location>
        <begin position="1"/>
        <end position="231"/>
    </location>
</feature>
<keyword evidence="3 4" id="KW-0862">Zinc</keyword>
<dbReference type="PROSITE" id="PS50305">
    <property type="entry name" value="SIRTUIN"/>
    <property type="match status" value="1"/>
</dbReference>
<feature type="binding site" evidence="3 4">
    <location>
        <position position="136"/>
    </location>
    <ligand>
        <name>Zn(2+)</name>
        <dbReference type="ChEBI" id="CHEBI:29105"/>
    </ligand>
</feature>
<evidence type="ECO:0000256" key="4">
    <source>
        <dbReference type="PROSITE-ProRule" id="PRU00236"/>
    </source>
</evidence>
<dbReference type="InterPro" id="IPR029035">
    <property type="entry name" value="DHS-like_NAD/FAD-binding_dom"/>
</dbReference>
<keyword evidence="1" id="KW-0808">Transferase</keyword>
<comment type="subcellular location">
    <subcellularLocation>
        <location evidence="3">Cytoplasm</location>
    </subcellularLocation>
</comment>
<evidence type="ECO:0000259" key="5">
    <source>
        <dbReference type="PROSITE" id="PS50305"/>
    </source>
</evidence>
<feature type="binding site" evidence="3 4">
    <location>
        <position position="133"/>
    </location>
    <ligand>
        <name>Zn(2+)</name>
        <dbReference type="ChEBI" id="CHEBI:29105"/>
    </ligand>
</feature>
<comment type="function">
    <text evidence="3">NAD-dependent lysine deacetylase and desuccinylase that specifically removes acetyl and succinyl groups on target proteins. Modulates the activities of several proteins which are inactive in their acylated form.</text>
</comment>
<comment type="domain">
    <text evidence="3">2 residues (Tyr-52 and Arg-55) present in a large hydrophobic pocket are probably involved in substrate specificity. They are important for desuccinylation activity, but dispensable for deacetylation activity.</text>
</comment>
<dbReference type="HAMAP" id="MF_01121">
    <property type="entry name" value="Sirtuin_ClassIII"/>
    <property type="match status" value="1"/>
</dbReference>
<dbReference type="CDD" id="cd01412">
    <property type="entry name" value="SIRT5_Af1_CobB"/>
    <property type="match status" value="1"/>
</dbReference>
<keyword evidence="3 4" id="KW-0479">Metal-binding</keyword>
<feature type="active site" description="Proton acceptor" evidence="3 4">
    <location>
        <position position="104"/>
    </location>
</feature>
<dbReference type="GO" id="GO:0017136">
    <property type="term" value="F:histone deacetylase activity, NAD-dependent"/>
    <property type="evidence" value="ECO:0007669"/>
    <property type="project" value="TreeGrafter"/>
</dbReference>
<dbReference type="GO" id="GO:0005737">
    <property type="term" value="C:cytoplasm"/>
    <property type="evidence" value="ECO:0007669"/>
    <property type="project" value="UniProtKB-SubCell"/>
</dbReference>
<accession>A0A7C5L6L0</accession>
<dbReference type="EMBL" id="DRNB01000059">
    <property type="protein sequence ID" value="HHJ63608.1"/>
    <property type="molecule type" value="Genomic_DNA"/>
</dbReference>
<evidence type="ECO:0000256" key="2">
    <source>
        <dbReference type="ARBA" id="ARBA00023027"/>
    </source>
</evidence>
<comment type="catalytic activity">
    <reaction evidence="3">
        <text>N(6)-acetyl-L-lysyl-[protein] + NAD(+) + H2O = 2''-O-acetyl-ADP-D-ribose + nicotinamide + L-lysyl-[protein]</text>
        <dbReference type="Rhea" id="RHEA:43636"/>
        <dbReference type="Rhea" id="RHEA-COMP:9752"/>
        <dbReference type="Rhea" id="RHEA-COMP:10731"/>
        <dbReference type="ChEBI" id="CHEBI:15377"/>
        <dbReference type="ChEBI" id="CHEBI:17154"/>
        <dbReference type="ChEBI" id="CHEBI:29969"/>
        <dbReference type="ChEBI" id="CHEBI:57540"/>
        <dbReference type="ChEBI" id="CHEBI:61930"/>
        <dbReference type="ChEBI" id="CHEBI:83767"/>
        <dbReference type="EC" id="2.3.1.286"/>
    </reaction>
</comment>
<evidence type="ECO:0000256" key="1">
    <source>
        <dbReference type="ARBA" id="ARBA00022679"/>
    </source>
</evidence>
<comment type="catalytic activity">
    <reaction evidence="3">
        <text>N(6)-succinyl-L-lysyl-[protein] + NAD(+) + H2O = 2''-O-succinyl-ADP-D-ribose + nicotinamide + L-lysyl-[protein]</text>
        <dbReference type="Rhea" id="RHEA:47668"/>
        <dbReference type="Rhea" id="RHEA-COMP:9752"/>
        <dbReference type="Rhea" id="RHEA-COMP:11877"/>
        <dbReference type="ChEBI" id="CHEBI:15377"/>
        <dbReference type="ChEBI" id="CHEBI:17154"/>
        <dbReference type="ChEBI" id="CHEBI:29969"/>
        <dbReference type="ChEBI" id="CHEBI:57540"/>
        <dbReference type="ChEBI" id="CHEBI:87830"/>
        <dbReference type="ChEBI" id="CHEBI:87832"/>
    </reaction>
</comment>
<dbReference type="GO" id="GO:0036054">
    <property type="term" value="F:protein-malonyllysine demalonylase activity"/>
    <property type="evidence" value="ECO:0007669"/>
    <property type="project" value="InterPro"/>
</dbReference>
<feature type="binding site" evidence="3 4">
    <location>
        <position position="115"/>
    </location>
    <ligand>
        <name>Zn(2+)</name>
        <dbReference type="ChEBI" id="CHEBI:29105"/>
    </ligand>
</feature>
<feature type="binding site" evidence="3">
    <location>
        <begin position="173"/>
        <end position="175"/>
    </location>
    <ligand>
        <name>NAD(+)</name>
        <dbReference type="ChEBI" id="CHEBI:57540"/>
    </ligand>
</feature>
<dbReference type="Proteomes" id="UP000885792">
    <property type="component" value="Unassembled WGS sequence"/>
</dbReference>
<dbReference type="Pfam" id="PF02146">
    <property type="entry name" value="SIR2"/>
    <property type="match status" value="1"/>
</dbReference>